<evidence type="ECO:0000256" key="4">
    <source>
        <dbReference type="PROSITE-ProRule" id="PRU00175"/>
    </source>
</evidence>
<dbReference type="SMART" id="SM00184">
    <property type="entry name" value="RING"/>
    <property type="match status" value="1"/>
</dbReference>
<evidence type="ECO:0000259" key="5">
    <source>
        <dbReference type="PROSITE" id="PS50089"/>
    </source>
</evidence>
<dbReference type="GO" id="GO:0016567">
    <property type="term" value="P:protein ubiquitination"/>
    <property type="evidence" value="ECO:0007669"/>
    <property type="project" value="TreeGrafter"/>
</dbReference>
<protein>
    <recommendedName>
        <fullName evidence="5">RING-type domain-containing protein</fullName>
    </recommendedName>
</protein>
<dbReference type="SUPFAM" id="SSF57850">
    <property type="entry name" value="RING/U-box"/>
    <property type="match status" value="1"/>
</dbReference>
<keyword evidence="3" id="KW-0862">Zinc</keyword>
<comment type="caution">
    <text evidence="6">The sequence shown here is derived from an EMBL/GenBank/DDBJ whole genome shotgun (WGS) entry which is preliminary data.</text>
</comment>
<evidence type="ECO:0000256" key="1">
    <source>
        <dbReference type="ARBA" id="ARBA00022723"/>
    </source>
</evidence>
<keyword evidence="7" id="KW-1185">Reference proteome</keyword>
<dbReference type="PANTHER" id="PTHR45969">
    <property type="entry name" value="RING ZINC FINGER PROTEIN-RELATED"/>
    <property type="match status" value="1"/>
</dbReference>
<dbReference type="Pfam" id="PF13639">
    <property type="entry name" value="zf-RING_2"/>
    <property type="match status" value="1"/>
</dbReference>
<dbReference type="Proteomes" id="UP001419268">
    <property type="component" value="Unassembled WGS sequence"/>
</dbReference>
<reference evidence="6 7" key="1">
    <citation type="submission" date="2024-01" db="EMBL/GenBank/DDBJ databases">
        <title>Genome assemblies of Stephania.</title>
        <authorList>
            <person name="Yang L."/>
        </authorList>
    </citation>
    <scope>NUCLEOTIDE SEQUENCE [LARGE SCALE GENOMIC DNA]</scope>
    <source>
        <strain evidence="6">JXDWG</strain>
        <tissue evidence="6">Leaf</tissue>
    </source>
</reference>
<dbReference type="AlphaFoldDB" id="A0AAP0F8F4"/>
<evidence type="ECO:0000256" key="3">
    <source>
        <dbReference type="ARBA" id="ARBA00022833"/>
    </source>
</evidence>
<organism evidence="6 7">
    <name type="scientific">Stephania cephalantha</name>
    <dbReference type="NCBI Taxonomy" id="152367"/>
    <lineage>
        <taxon>Eukaryota</taxon>
        <taxon>Viridiplantae</taxon>
        <taxon>Streptophyta</taxon>
        <taxon>Embryophyta</taxon>
        <taxon>Tracheophyta</taxon>
        <taxon>Spermatophyta</taxon>
        <taxon>Magnoliopsida</taxon>
        <taxon>Ranunculales</taxon>
        <taxon>Menispermaceae</taxon>
        <taxon>Menispermoideae</taxon>
        <taxon>Cissampelideae</taxon>
        <taxon>Stephania</taxon>
    </lineage>
</organism>
<evidence type="ECO:0000313" key="7">
    <source>
        <dbReference type="Proteomes" id="UP001419268"/>
    </source>
</evidence>
<proteinExistence type="predicted"/>
<sequence length="166" mass="18518">MGLHNNLSDVSSDSIPLLLVSIFANCFNFMRTSLSGILHTMGLARLDPSMGDVPDGLIASGLAGLIVLAEQMRSYDDDDDGGDEVGVPRDWRCCSCVVCLCELREGERVRKLGCRHVFHKECLDGWLFDHRNFTCPLCRSPLVSDERVEAVGRRVSRDLISWFSVR</sequence>
<keyword evidence="1" id="KW-0479">Metal-binding</keyword>
<evidence type="ECO:0000256" key="2">
    <source>
        <dbReference type="ARBA" id="ARBA00022771"/>
    </source>
</evidence>
<dbReference type="InterPro" id="IPR013083">
    <property type="entry name" value="Znf_RING/FYVE/PHD"/>
</dbReference>
<keyword evidence="2 4" id="KW-0863">Zinc-finger</keyword>
<dbReference type="GO" id="GO:0061630">
    <property type="term" value="F:ubiquitin protein ligase activity"/>
    <property type="evidence" value="ECO:0007669"/>
    <property type="project" value="TreeGrafter"/>
</dbReference>
<dbReference type="EMBL" id="JBBNAG010000009">
    <property type="protein sequence ID" value="KAK9105845.1"/>
    <property type="molecule type" value="Genomic_DNA"/>
</dbReference>
<dbReference type="InterPro" id="IPR001841">
    <property type="entry name" value="Znf_RING"/>
</dbReference>
<evidence type="ECO:0000313" key="6">
    <source>
        <dbReference type="EMBL" id="KAK9105845.1"/>
    </source>
</evidence>
<gene>
    <name evidence="6" type="ORF">Scep_022689</name>
</gene>
<feature type="domain" description="RING-type" evidence="5">
    <location>
        <begin position="96"/>
        <end position="139"/>
    </location>
</feature>
<dbReference type="PROSITE" id="PS50089">
    <property type="entry name" value="ZF_RING_2"/>
    <property type="match status" value="1"/>
</dbReference>
<dbReference type="GO" id="GO:0008270">
    <property type="term" value="F:zinc ion binding"/>
    <property type="evidence" value="ECO:0007669"/>
    <property type="project" value="UniProtKB-KW"/>
</dbReference>
<accession>A0AAP0F8F4</accession>
<dbReference type="Gene3D" id="3.30.40.10">
    <property type="entry name" value="Zinc/RING finger domain, C3HC4 (zinc finger)"/>
    <property type="match status" value="1"/>
</dbReference>
<name>A0AAP0F8F4_9MAGN</name>
<dbReference type="PANTHER" id="PTHR45969:SF5">
    <property type="entry name" value="E3 UBIQUITIN-PROTEIN LIGASE RHA2A"/>
    <property type="match status" value="1"/>
</dbReference>